<dbReference type="InterPro" id="IPR029014">
    <property type="entry name" value="NiFe-Hase_large"/>
</dbReference>
<comment type="similarity">
    <text evidence="1">Belongs to the complex I 49 kDa subunit family.</text>
</comment>
<protein>
    <recommendedName>
        <fullName evidence="2">NAD(P)H dehydrogenase subunit H</fullName>
    </recommendedName>
</protein>
<dbReference type="GO" id="GO:0016651">
    <property type="term" value="F:oxidoreductase activity, acting on NAD(P)H"/>
    <property type="evidence" value="ECO:0007669"/>
    <property type="project" value="InterPro"/>
</dbReference>
<keyword evidence="4" id="KW-0812">Transmembrane</keyword>
<dbReference type="EMBL" id="JAGFBR010000273">
    <property type="protein sequence ID" value="KAH0446043.1"/>
    <property type="molecule type" value="Genomic_DNA"/>
</dbReference>
<sequence>MDLGEKEPSTSWEARHQADTPELAAGTTGWCLTAPQAHARLAFVVVLRIPMYCVQDQNELAGGPLGSRCKLFLSIAGQMTTGSSVYSTSIHHFEPYTEGFSVPAPSTYTAVEAPKGEFGVFLVSNGSNRPYRRKIRAPALPIHKDSILCLNITCQQIYELNTKEEAIECILIPILLLRILPRAFRANQANQVNQKVYSIHAEDIVDRMDSATTTSKAIPYEGKAMWLFLLLVLDCLSLLAWRKVSSRTRRHRISALTYGEVVLLYSEQENETSSSEEVNSIELKGGRRSALS</sequence>
<name>A0AAV7FR77_DENCH</name>
<comment type="caution">
    <text evidence="6">The sequence shown here is derived from an EMBL/GenBank/DDBJ whole genome shotgun (WGS) entry which is preliminary data.</text>
</comment>
<reference evidence="6 7" key="1">
    <citation type="journal article" date="2021" name="Hortic Res">
        <title>Chromosome-scale assembly of the Dendrobium chrysotoxum genome enhances the understanding of orchid evolution.</title>
        <authorList>
            <person name="Zhang Y."/>
            <person name="Zhang G.Q."/>
            <person name="Zhang D."/>
            <person name="Liu X.D."/>
            <person name="Xu X.Y."/>
            <person name="Sun W.H."/>
            <person name="Yu X."/>
            <person name="Zhu X."/>
            <person name="Wang Z.W."/>
            <person name="Zhao X."/>
            <person name="Zhong W.Y."/>
            <person name="Chen H."/>
            <person name="Yin W.L."/>
            <person name="Huang T."/>
            <person name="Niu S.C."/>
            <person name="Liu Z.J."/>
        </authorList>
    </citation>
    <scope>NUCLEOTIDE SEQUENCE [LARGE SCALE GENOMIC DNA]</scope>
    <source>
        <strain evidence="6">Lindl</strain>
    </source>
</reference>
<dbReference type="GO" id="GO:0006120">
    <property type="term" value="P:mitochondrial electron transport, NADH to ubiquinone"/>
    <property type="evidence" value="ECO:0007669"/>
    <property type="project" value="TreeGrafter"/>
</dbReference>
<accession>A0AAV7FR77</accession>
<dbReference type="SUPFAM" id="SSF56762">
    <property type="entry name" value="HydB/Nqo4-like"/>
    <property type="match status" value="1"/>
</dbReference>
<feature type="transmembrane region" description="Helical" evidence="4">
    <location>
        <begin position="224"/>
        <end position="241"/>
    </location>
</feature>
<dbReference type="PANTHER" id="PTHR11993">
    <property type="entry name" value="NADH-UBIQUINONE OXIDOREDUCTASE 49 KDA SUBUNIT"/>
    <property type="match status" value="1"/>
</dbReference>
<evidence type="ECO:0000259" key="5">
    <source>
        <dbReference type="Pfam" id="PF00346"/>
    </source>
</evidence>
<dbReference type="GO" id="GO:0005739">
    <property type="term" value="C:mitochondrion"/>
    <property type="evidence" value="ECO:0007669"/>
    <property type="project" value="GOC"/>
</dbReference>
<evidence type="ECO:0000313" key="6">
    <source>
        <dbReference type="EMBL" id="KAH0446043.1"/>
    </source>
</evidence>
<feature type="domain" description="NADH-quinone oxidoreductase subunit D" evidence="5">
    <location>
        <begin position="86"/>
        <end position="139"/>
    </location>
</feature>
<dbReference type="Gene3D" id="1.10.645.10">
    <property type="entry name" value="Cytochrome-c3 Hydrogenase, chain B"/>
    <property type="match status" value="1"/>
</dbReference>
<proteinExistence type="inferred from homology"/>
<feature type="region of interest" description="Disordered" evidence="3">
    <location>
        <begin position="272"/>
        <end position="292"/>
    </location>
</feature>
<evidence type="ECO:0000256" key="2">
    <source>
        <dbReference type="ARBA" id="ARBA00031770"/>
    </source>
</evidence>
<organism evidence="6 7">
    <name type="scientific">Dendrobium chrysotoxum</name>
    <name type="common">Orchid</name>
    <dbReference type="NCBI Taxonomy" id="161865"/>
    <lineage>
        <taxon>Eukaryota</taxon>
        <taxon>Viridiplantae</taxon>
        <taxon>Streptophyta</taxon>
        <taxon>Embryophyta</taxon>
        <taxon>Tracheophyta</taxon>
        <taxon>Spermatophyta</taxon>
        <taxon>Magnoliopsida</taxon>
        <taxon>Liliopsida</taxon>
        <taxon>Asparagales</taxon>
        <taxon>Orchidaceae</taxon>
        <taxon>Epidendroideae</taxon>
        <taxon>Malaxideae</taxon>
        <taxon>Dendrobiinae</taxon>
        <taxon>Dendrobium</taxon>
    </lineage>
</organism>
<keyword evidence="4" id="KW-1133">Transmembrane helix</keyword>
<evidence type="ECO:0000256" key="4">
    <source>
        <dbReference type="SAM" id="Phobius"/>
    </source>
</evidence>
<evidence type="ECO:0000256" key="1">
    <source>
        <dbReference type="ARBA" id="ARBA00005769"/>
    </source>
</evidence>
<dbReference type="Pfam" id="PF00346">
    <property type="entry name" value="Complex1_49kDa"/>
    <property type="match status" value="1"/>
</dbReference>
<dbReference type="PANTHER" id="PTHR11993:SF10">
    <property type="entry name" value="NADH DEHYDROGENASE [UBIQUINONE] IRON-SULFUR PROTEIN 2, MITOCHONDRIAL"/>
    <property type="match status" value="1"/>
</dbReference>
<dbReference type="GO" id="GO:0048038">
    <property type="term" value="F:quinone binding"/>
    <property type="evidence" value="ECO:0007669"/>
    <property type="project" value="InterPro"/>
</dbReference>
<dbReference type="Proteomes" id="UP000775213">
    <property type="component" value="Unassembled WGS sequence"/>
</dbReference>
<dbReference type="InterPro" id="IPR001135">
    <property type="entry name" value="NADH_Q_OxRdtase_suD"/>
</dbReference>
<feature type="compositionally biased region" description="Low complexity" evidence="3">
    <location>
        <begin position="272"/>
        <end position="282"/>
    </location>
</feature>
<keyword evidence="7" id="KW-1185">Reference proteome</keyword>
<dbReference type="InterPro" id="IPR022885">
    <property type="entry name" value="NDH1_su_D/H"/>
</dbReference>
<evidence type="ECO:0000313" key="7">
    <source>
        <dbReference type="Proteomes" id="UP000775213"/>
    </source>
</evidence>
<keyword evidence="4" id="KW-0472">Membrane</keyword>
<evidence type="ECO:0000256" key="3">
    <source>
        <dbReference type="SAM" id="MobiDB-lite"/>
    </source>
</evidence>
<dbReference type="AlphaFoldDB" id="A0AAV7FR77"/>
<dbReference type="GO" id="GO:0051287">
    <property type="term" value="F:NAD binding"/>
    <property type="evidence" value="ECO:0007669"/>
    <property type="project" value="InterPro"/>
</dbReference>
<gene>
    <name evidence="6" type="ORF">IEQ34_025129</name>
</gene>